<name>A0A238L7V5_9RHOB</name>
<evidence type="ECO:0000256" key="1">
    <source>
        <dbReference type="SAM" id="MobiDB-lite"/>
    </source>
</evidence>
<proteinExistence type="predicted"/>
<evidence type="ECO:0000313" key="3">
    <source>
        <dbReference type="Proteomes" id="UP000220836"/>
    </source>
</evidence>
<evidence type="ECO:0000313" key="2">
    <source>
        <dbReference type="EMBL" id="SMX50396.1"/>
    </source>
</evidence>
<reference evidence="2 3" key="1">
    <citation type="submission" date="2017-05" db="EMBL/GenBank/DDBJ databases">
        <authorList>
            <person name="Song R."/>
            <person name="Chenine A.L."/>
            <person name="Ruprecht R.M."/>
        </authorList>
    </citation>
    <scope>NUCLEOTIDE SEQUENCE [LARGE SCALE GENOMIC DNA]</scope>
    <source>
        <strain evidence="2 3">CECT 8663</strain>
    </source>
</reference>
<dbReference type="AlphaFoldDB" id="A0A238L7V5"/>
<dbReference type="Proteomes" id="UP000220836">
    <property type="component" value="Unassembled WGS sequence"/>
</dbReference>
<gene>
    <name evidence="2" type="ORF">PEV8663_04628</name>
</gene>
<keyword evidence="3" id="KW-1185">Reference proteome</keyword>
<feature type="compositionally biased region" description="Basic and acidic residues" evidence="1">
    <location>
        <begin position="1"/>
        <end position="15"/>
    </location>
</feature>
<organism evidence="2 3">
    <name type="scientific">Pelagimonas varians</name>
    <dbReference type="NCBI Taxonomy" id="696760"/>
    <lineage>
        <taxon>Bacteria</taxon>
        <taxon>Pseudomonadati</taxon>
        <taxon>Pseudomonadota</taxon>
        <taxon>Alphaproteobacteria</taxon>
        <taxon>Rhodobacterales</taxon>
        <taxon>Roseobacteraceae</taxon>
        <taxon>Pelagimonas</taxon>
    </lineage>
</organism>
<dbReference type="EMBL" id="FXYH01000031">
    <property type="protein sequence ID" value="SMX50396.1"/>
    <property type="molecule type" value="Genomic_DNA"/>
</dbReference>
<sequence length="45" mass="5035">MSFRQQKTDPVKVTDRSQFLSDEPPAPLERTVVTIQSLFLSGGIN</sequence>
<feature type="region of interest" description="Disordered" evidence="1">
    <location>
        <begin position="1"/>
        <end position="25"/>
    </location>
</feature>
<protein>
    <submittedName>
        <fullName evidence="2">Uncharacterized protein</fullName>
    </submittedName>
</protein>
<accession>A0A238L7V5</accession>